<dbReference type="EMBL" id="CCYD01000524">
    <property type="protein sequence ID" value="CEG40919.1"/>
    <property type="molecule type" value="Genomic_DNA"/>
</dbReference>
<proteinExistence type="predicted"/>
<dbReference type="OMA" id="NGAWENI"/>
<dbReference type="AlphaFoldDB" id="A0A0P1AIN9"/>
<protein>
    <submittedName>
        <fullName evidence="2">Uncharacterized protein</fullName>
    </submittedName>
</protein>
<keyword evidence="1" id="KW-0175">Coiled coil</keyword>
<accession>A0A0P1AIN9</accession>
<dbReference type="OrthoDB" id="119014at2759"/>
<dbReference type="Proteomes" id="UP000054928">
    <property type="component" value="Unassembled WGS sequence"/>
</dbReference>
<evidence type="ECO:0000313" key="3">
    <source>
        <dbReference type="Proteomes" id="UP000054928"/>
    </source>
</evidence>
<evidence type="ECO:0000256" key="1">
    <source>
        <dbReference type="SAM" id="Coils"/>
    </source>
</evidence>
<keyword evidence="3" id="KW-1185">Reference proteome</keyword>
<name>A0A0P1AIN9_PLAHL</name>
<evidence type="ECO:0000313" key="2">
    <source>
        <dbReference type="EMBL" id="CEG40919.1"/>
    </source>
</evidence>
<dbReference type="RefSeq" id="XP_024577288.1">
    <property type="nucleotide sequence ID" value="XM_024726630.1"/>
</dbReference>
<sequence length="517" mass="60186">MATPTEREELKRGNGAWENIQEVLRFGLRSLWEAITGVDGRVTALEKTLVAQRNDLQRQQQHLEDIAHTLNVMGERLRVYEKAAGEQIAMRLQNSECRLQGQFQRYRNPKDDVDYVPLTTLERRVCLLEEEIEHIVVAIDRKADFEVMEEAIRKHCKKDEREILTLQKRFEQHRHEVEKEVSLSISNAQAAQETLIHSALKNWAANTWKFEHNTVQEMLAEENLKQKEVLSTIHSQIKLCWGALEAQQKRMTDVCVDINKQVHDILAADRKEIAVLCSEAHGRIDFQFRAQEKGLEKVQHEQHKLREDVTQIFDMRIRQIATGNAAAVEALNRRVFDRQLQELSTMRCQIVEEVQLTVASTLNALKSTKDREQRKVRHHQNLIERKLAELEQMMQLIGRQSIRNIPQLQVVRNEQLEHAVTTHIHNEDEDNEDAFLFEDKNGAEHTIPILAQVPSSNLLTTNDSRQNITELLTTRRVQHRELQKQLDIKFSDYSEILRLPEQRAKENKSSNVPSTQP</sequence>
<dbReference type="GeneID" id="36406150"/>
<organism evidence="2 3">
    <name type="scientific">Plasmopara halstedii</name>
    <name type="common">Downy mildew of sunflower</name>
    <dbReference type="NCBI Taxonomy" id="4781"/>
    <lineage>
        <taxon>Eukaryota</taxon>
        <taxon>Sar</taxon>
        <taxon>Stramenopiles</taxon>
        <taxon>Oomycota</taxon>
        <taxon>Peronosporomycetes</taxon>
        <taxon>Peronosporales</taxon>
        <taxon>Peronosporaceae</taxon>
        <taxon>Plasmopara</taxon>
    </lineage>
</organism>
<reference evidence="3" key="1">
    <citation type="submission" date="2014-09" db="EMBL/GenBank/DDBJ databases">
        <authorList>
            <person name="Sharma Rahul"/>
            <person name="Thines Marco"/>
        </authorList>
    </citation>
    <scope>NUCLEOTIDE SEQUENCE [LARGE SCALE GENOMIC DNA]</scope>
</reference>
<feature type="coiled-coil region" evidence="1">
    <location>
        <begin position="362"/>
        <end position="389"/>
    </location>
</feature>